<keyword evidence="2" id="KW-1185">Reference proteome</keyword>
<name>A0A0R2JJQ0_9LACO</name>
<dbReference type="EMBL" id="JQCD01000018">
    <property type="protein sequence ID" value="KRN77474.1"/>
    <property type="molecule type" value="Genomic_DNA"/>
</dbReference>
<comment type="caution">
    <text evidence="1">The sequence shown here is derived from an EMBL/GenBank/DDBJ whole genome shotgun (WGS) entry which is preliminary data.</text>
</comment>
<evidence type="ECO:0000313" key="2">
    <source>
        <dbReference type="Proteomes" id="UP000051673"/>
    </source>
</evidence>
<organism evidence="1 2">
    <name type="scientific">Weissella minor</name>
    <dbReference type="NCBI Taxonomy" id="1620"/>
    <lineage>
        <taxon>Bacteria</taxon>
        <taxon>Bacillati</taxon>
        <taxon>Bacillota</taxon>
        <taxon>Bacilli</taxon>
        <taxon>Lactobacillales</taxon>
        <taxon>Lactobacillaceae</taxon>
        <taxon>Weissella</taxon>
    </lineage>
</organism>
<reference evidence="1 2" key="1">
    <citation type="journal article" date="2015" name="Genome Announc.">
        <title>Expanding the biotechnology potential of lactobacilli through comparative genomics of 213 strains and associated genera.</title>
        <authorList>
            <person name="Sun Z."/>
            <person name="Harris H.M."/>
            <person name="McCann A."/>
            <person name="Guo C."/>
            <person name="Argimon S."/>
            <person name="Zhang W."/>
            <person name="Yang X."/>
            <person name="Jeffery I.B."/>
            <person name="Cooney J.C."/>
            <person name="Kagawa T.F."/>
            <person name="Liu W."/>
            <person name="Song Y."/>
            <person name="Salvetti E."/>
            <person name="Wrobel A."/>
            <person name="Rasinkangas P."/>
            <person name="Parkhill J."/>
            <person name="Rea M.C."/>
            <person name="O'Sullivan O."/>
            <person name="Ritari J."/>
            <person name="Douillard F.P."/>
            <person name="Paul Ross R."/>
            <person name="Yang R."/>
            <person name="Briner A.E."/>
            <person name="Felis G.E."/>
            <person name="de Vos W.M."/>
            <person name="Barrangou R."/>
            <person name="Klaenhammer T.R."/>
            <person name="Caufield P.W."/>
            <person name="Cui Y."/>
            <person name="Zhang H."/>
            <person name="O'Toole P.W."/>
        </authorList>
    </citation>
    <scope>NUCLEOTIDE SEQUENCE [LARGE SCALE GENOMIC DNA]</scope>
    <source>
        <strain evidence="1 2">DSM 20014</strain>
    </source>
</reference>
<dbReference type="STRING" id="1620.IV67_GL001528"/>
<accession>A0A0R2JJQ0</accession>
<gene>
    <name evidence="1" type="ORF">IV67_GL001528</name>
</gene>
<dbReference type="PATRIC" id="fig|1620.3.peg.1560"/>
<proteinExistence type="predicted"/>
<dbReference type="Proteomes" id="UP000051673">
    <property type="component" value="Unassembled WGS sequence"/>
</dbReference>
<evidence type="ECO:0000313" key="1">
    <source>
        <dbReference type="EMBL" id="KRN77474.1"/>
    </source>
</evidence>
<sequence>MSDLKRYVIIDDDNGVFEGKAYYNEDDAKVRAFDALKSGEIKNHFSCVDVQEISF</sequence>
<protein>
    <submittedName>
        <fullName evidence="1">Uncharacterized protein</fullName>
    </submittedName>
</protein>
<dbReference type="RefSeq" id="WP_157050268.1">
    <property type="nucleotide sequence ID" value="NZ_JQCD01000018.1"/>
</dbReference>
<dbReference type="AlphaFoldDB" id="A0A0R2JJQ0"/>